<keyword evidence="4" id="KW-1185">Reference proteome</keyword>
<feature type="transmembrane region" description="Helical" evidence="1">
    <location>
        <begin position="355"/>
        <end position="377"/>
    </location>
</feature>
<dbReference type="OrthoDB" id="9796461at2"/>
<dbReference type="InterPro" id="IPR002656">
    <property type="entry name" value="Acyl_transf_3_dom"/>
</dbReference>
<evidence type="ECO:0000259" key="2">
    <source>
        <dbReference type="Pfam" id="PF01757"/>
    </source>
</evidence>
<reference evidence="3 4" key="1">
    <citation type="submission" date="2019-08" db="EMBL/GenBank/DDBJ databases">
        <title>Complete genome sequence of Candidatus Uab amorphum.</title>
        <authorList>
            <person name="Shiratori T."/>
            <person name="Suzuki S."/>
            <person name="Kakizawa Y."/>
            <person name="Ishida K."/>
        </authorList>
    </citation>
    <scope>NUCLEOTIDE SEQUENCE [LARGE SCALE GENOMIC DNA]</scope>
    <source>
        <strain evidence="3 4">SRT547</strain>
    </source>
</reference>
<evidence type="ECO:0000256" key="1">
    <source>
        <dbReference type="SAM" id="Phobius"/>
    </source>
</evidence>
<name>A0A5S9IRV3_UABAM</name>
<feature type="transmembrane region" description="Helical" evidence="1">
    <location>
        <begin position="183"/>
        <end position="201"/>
    </location>
</feature>
<dbReference type="PANTHER" id="PTHR23028:SF53">
    <property type="entry name" value="ACYL_TRANSF_3 DOMAIN-CONTAINING PROTEIN"/>
    <property type="match status" value="1"/>
</dbReference>
<dbReference type="Pfam" id="PF01757">
    <property type="entry name" value="Acyl_transf_3"/>
    <property type="match status" value="1"/>
</dbReference>
<dbReference type="InterPro" id="IPR050879">
    <property type="entry name" value="Acyltransferase_3"/>
</dbReference>
<feature type="transmembrane region" description="Helical" evidence="1">
    <location>
        <begin position="62"/>
        <end position="84"/>
    </location>
</feature>
<organism evidence="3 4">
    <name type="scientific">Uabimicrobium amorphum</name>
    <dbReference type="NCBI Taxonomy" id="2596890"/>
    <lineage>
        <taxon>Bacteria</taxon>
        <taxon>Pseudomonadati</taxon>
        <taxon>Planctomycetota</taxon>
        <taxon>Candidatus Uabimicrobiia</taxon>
        <taxon>Candidatus Uabimicrobiales</taxon>
        <taxon>Candidatus Uabimicrobiaceae</taxon>
        <taxon>Candidatus Uabimicrobium</taxon>
    </lineage>
</organism>
<keyword evidence="3" id="KW-0808">Transferase</keyword>
<protein>
    <submittedName>
        <fullName evidence="3">Acyltransferase</fullName>
    </submittedName>
</protein>
<keyword evidence="1" id="KW-0812">Transmembrane</keyword>
<dbReference type="GO" id="GO:0000271">
    <property type="term" value="P:polysaccharide biosynthetic process"/>
    <property type="evidence" value="ECO:0007669"/>
    <property type="project" value="TreeGrafter"/>
</dbReference>
<keyword evidence="1" id="KW-1133">Transmembrane helix</keyword>
<dbReference type="KEGG" id="uam:UABAM_04777"/>
<feature type="transmembrane region" description="Helical" evidence="1">
    <location>
        <begin position="239"/>
        <end position="259"/>
    </location>
</feature>
<dbReference type="Proteomes" id="UP000326354">
    <property type="component" value="Chromosome"/>
</dbReference>
<feature type="transmembrane region" description="Helical" evidence="1">
    <location>
        <begin position="21"/>
        <end position="42"/>
    </location>
</feature>
<feature type="transmembrane region" description="Helical" evidence="1">
    <location>
        <begin position="279"/>
        <end position="297"/>
    </location>
</feature>
<dbReference type="GO" id="GO:0016747">
    <property type="term" value="F:acyltransferase activity, transferring groups other than amino-acyl groups"/>
    <property type="evidence" value="ECO:0007669"/>
    <property type="project" value="InterPro"/>
</dbReference>
<evidence type="ECO:0000313" key="4">
    <source>
        <dbReference type="Proteomes" id="UP000326354"/>
    </source>
</evidence>
<proteinExistence type="predicted"/>
<sequence length="392" mass="45534">MDRTEKTLPHNNKNYIEELDGLRGIPVLPVIAYHSTITYFVLHPHHGANLSVLSNFVLKIVSLFWCSVDLFFVISGFLITKILLDNKETTNYFKAFYGRRVLRVFPLYYALLCIHFFLIAPLLIKGGIKEELTGYPHQFYYWFYVSNFLREPSVLSHFWSLAVEEQFYCIWPFCVYFLSRRQLMWTCFLIIAISIASRFYLCLSGDFSYAYTVVYARSDTIMMGSLVAILNIGWENKKLIKIALCSLITLLLLYSTYLFDFSRPMVAAFPVGERILHSTWRHLIVGVMFSAILIIVLKENKTVLHRVCTLSFFKVLGKYSYSIYACHVFIVFVVIKSPLGFNNLVTLGIPPLFAVVLQFAICSLLSLLVAIVTWYLIEIHFLRMKKIFAYKR</sequence>
<feature type="domain" description="Acyltransferase 3" evidence="2">
    <location>
        <begin position="17"/>
        <end position="374"/>
    </location>
</feature>
<feature type="transmembrane region" description="Helical" evidence="1">
    <location>
        <begin position="213"/>
        <end position="232"/>
    </location>
</feature>
<evidence type="ECO:0000313" key="3">
    <source>
        <dbReference type="EMBL" id="BBM86391.1"/>
    </source>
</evidence>
<keyword evidence="3" id="KW-0012">Acyltransferase</keyword>
<dbReference type="EMBL" id="AP019860">
    <property type="protein sequence ID" value="BBM86391.1"/>
    <property type="molecule type" value="Genomic_DNA"/>
</dbReference>
<dbReference type="AlphaFoldDB" id="A0A5S9IRV3"/>
<feature type="transmembrane region" description="Helical" evidence="1">
    <location>
        <begin position="318"/>
        <end position="335"/>
    </location>
</feature>
<feature type="transmembrane region" description="Helical" evidence="1">
    <location>
        <begin position="105"/>
        <end position="124"/>
    </location>
</feature>
<accession>A0A5S9IRV3</accession>
<dbReference type="PANTHER" id="PTHR23028">
    <property type="entry name" value="ACETYLTRANSFERASE"/>
    <property type="match status" value="1"/>
</dbReference>
<keyword evidence="1" id="KW-0472">Membrane</keyword>
<gene>
    <name evidence="3" type="ORF">UABAM_04777</name>
</gene>
<dbReference type="GO" id="GO:0016020">
    <property type="term" value="C:membrane"/>
    <property type="evidence" value="ECO:0007669"/>
    <property type="project" value="TreeGrafter"/>
</dbReference>
<feature type="transmembrane region" description="Helical" evidence="1">
    <location>
        <begin position="158"/>
        <end position="178"/>
    </location>
</feature>